<dbReference type="PANTHER" id="PTHR43065:SF46">
    <property type="entry name" value="C4-DICARBOXYLATE TRANSPORT SENSOR PROTEIN DCTB"/>
    <property type="match status" value="1"/>
</dbReference>
<feature type="domain" description="Histidine kinase" evidence="9">
    <location>
        <begin position="232"/>
        <end position="445"/>
    </location>
</feature>
<dbReference type="Gene3D" id="3.30.565.10">
    <property type="entry name" value="Histidine kinase-like ATPase, C-terminal domain"/>
    <property type="match status" value="1"/>
</dbReference>
<evidence type="ECO:0000256" key="1">
    <source>
        <dbReference type="ARBA" id="ARBA00000085"/>
    </source>
</evidence>
<dbReference type="PROSITE" id="PS50109">
    <property type="entry name" value="HIS_KIN"/>
    <property type="match status" value="1"/>
</dbReference>
<protein>
    <recommendedName>
        <fullName evidence="2">histidine kinase</fullName>
        <ecNumber evidence="2">2.7.13.3</ecNumber>
    </recommendedName>
</protein>
<keyword evidence="8" id="KW-1133">Transmembrane helix</keyword>
<evidence type="ECO:0000256" key="4">
    <source>
        <dbReference type="ARBA" id="ARBA00022741"/>
    </source>
</evidence>
<keyword evidence="11" id="KW-1185">Reference proteome</keyword>
<dbReference type="SUPFAM" id="SSF55785">
    <property type="entry name" value="PYP-like sensor domain (PAS domain)"/>
    <property type="match status" value="1"/>
</dbReference>
<accession>A0ABV7X7G7</accession>
<dbReference type="EMBL" id="JBHRXV010000003">
    <property type="protein sequence ID" value="MFC3711876.1"/>
    <property type="molecule type" value="Genomic_DNA"/>
</dbReference>
<dbReference type="GO" id="GO:0016301">
    <property type="term" value="F:kinase activity"/>
    <property type="evidence" value="ECO:0007669"/>
    <property type="project" value="UniProtKB-KW"/>
</dbReference>
<keyword evidence="8" id="KW-0812">Transmembrane</keyword>
<dbReference type="PANTHER" id="PTHR43065">
    <property type="entry name" value="SENSOR HISTIDINE KINASE"/>
    <property type="match status" value="1"/>
</dbReference>
<sequence>MIFDRIFLLGLAWRLIGLVLALAALVYVAVAPGLHAATLVAWAICVGLISSLWGYVQRTNQELARFVEALNHADFSASFGHRREGFGFEELGQAMNATVAKLREERARSQDTNRTLAALVDEVPIPLLTVDADGRVELLNKAGRRMFSQYKATQLSDMVAYGERFAEALADAPVGERHSVQLLIDETPQTASLSVSDVRQPRGLPLRLIAVQPIQGELDQVEMNAWRDLVRVLTHEIMNSVTPITSLAKTAAEVIAEVDDGRDERIGDARAAIETVARRADGVMHFVQTYRQISRAPPLRKQTILAAELFGELARLFSADFSHVELAAEVSPEHLELYADTDLIAQVIINLLRNAAEASIGHAATPRVALRGQRNRHGRTVIEVEDNGPGVPADKTAEMFLPFFTTKATGTGVGLSLARQIVLAHGGSLTYQPAENGGALFRIVL</sequence>
<proteinExistence type="predicted"/>
<dbReference type="Proteomes" id="UP001595615">
    <property type="component" value="Unassembled WGS sequence"/>
</dbReference>
<dbReference type="InterPro" id="IPR036890">
    <property type="entry name" value="HATPase_C_sf"/>
</dbReference>
<dbReference type="RefSeq" id="WP_380857645.1">
    <property type="nucleotide sequence ID" value="NZ_JBHRXV010000003.1"/>
</dbReference>
<evidence type="ECO:0000259" key="9">
    <source>
        <dbReference type="PROSITE" id="PS50109"/>
    </source>
</evidence>
<keyword evidence="8" id="KW-0472">Membrane</keyword>
<evidence type="ECO:0000256" key="7">
    <source>
        <dbReference type="ARBA" id="ARBA00023012"/>
    </source>
</evidence>
<feature type="transmembrane region" description="Helical" evidence="8">
    <location>
        <begin position="7"/>
        <end position="30"/>
    </location>
</feature>
<comment type="catalytic activity">
    <reaction evidence="1">
        <text>ATP + protein L-histidine = ADP + protein N-phospho-L-histidine.</text>
        <dbReference type="EC" id="2.7.13.3"/>
    </reaction>
</comment>
<dbReference type="InterPro" id="IPR005467">
    <property type="entry name" value="His_kinase_dom"/>
</dbReference>
<dbReference type="InterPro" id="IPR003594">
    <property type="entry name" value="HATPase_dom"/>
</dbReference>
<keyword evidence="7" id="KW-0902">Two-component regulatory system</keyword>
<dbReference type="Pfam" id="PF02518">
    <property type="entry name" value="HATPase_c"/>
    <property type="match status" value="1"/>
</dbReference>
<dbReference type="InterPro" id="IPR035965">
    <property type="entry name" value="PAS-like_dom_sf"/>
</dbReference>
<gene>
    <name evidence="10" type="ORF">ACFOMD_04800</name>
</gene>
<reference evidence="11" key="1">
    <citation type="journal article" date="2019" name="Int. J. Syst. Evol. Microbiol.">
        <title>The Global Catalogue of Microorganisms (GCM) 10K type strain sequencing project: providing services to taxonomists for standard genome sequencing and annotation.</title>
        <authorList>
            <consortium name="The Broad Institute Genomics Platform"/>
            <consortium name="The Broad Institute Genome Sequencing Center for Infectious Disease"/>
            <person name="Wu L."/>
            <person name="Ma J."/>
        </authorList>
    </citation>
    <scope>NUCLEOTIDE SEQUENCE [LARGE SCALE GENOMIC DNA]</scope>
    <source>
        <strain evidence="11">KCTC 42644</strain>
    </source>
</reference>
<name>A0ABV7X7G7_9SPHN</name>
<keyword evidence="6" id="KW-0067">ATP-binding</keyword>
<organism evidence="10 11">
    <name type="scientific">Sphingoaurantiacus capsulatus</name>
    <dbReference type="NCBI Taxonomy" id="1771310"/>
    <lineage>
        <taxon>Bacteria</taxon>
        <taxon>Pseudomonadati</taxon>
        <taxon>Pseudomonadota</taxon>
        <taxon>Alphaproteobacteria</taxon>
        <taxon>Sphingomonadales</taxon>
        <taxon>Sphingosinicellaceae</taxon>
        <taxon>Sphingoaurantiacus</taxon>
    </lineage>
</organism>
<dbReference type="Gene3D" id="3.30.450.20">
    <property type="entry name" value="PAS domain"/>
    <property type="match status" value="1"/>
</dbReference>
<keyword evidence="5 10" id="KW-0418">Kinase</keyword>
<keyword evidence="4" id="KW-0547">Nucleotide-binding</keyword>
<evidence type="ECO:0000256" key="5">
    <source>
        <dbReference type="ARBA" id="ARBA00022777"/>
    </source>
</evidence>
<evidence type="ECO:0000256" key="8">
    <source>
        <dbReference type="SAM" id="Phobius"/>
    </source>
</evidence>
<dbReference type="InterPro" id="IPR004358">
    <property type="entry name" value="Sig_transdc_His_kin-like_C"/>
</dbReference>
<dbReference type="EC" id="2.7.13.3" evidence="2"/>
<evidence type="ECO:0000256" key="3">
    <source>
        <dbReference type="ARBA" id="ARBA00022679"/>
    </source>
</evidence>
<evidence type="ECO:0000256" key="6">
    <source>
        <dbReference type="ARBA" id="ARBA00022840"/>
    </source>
</evidence>
<comment type="caution">
    <text evidence="10">The sequence shown here is derived from an EMBL/GenBank/DDBJ whole genome shotgun (WGS) entry which is preliminary data.</text>
</comment>
<evidence type="ECO:0000313" key="10">
    <source>
        <dbReference type="EMBL" id="MFC3711876.1"/>
    </source>
</evidence>
<feature type="transmembrane region" description="Helical" evidence="8">
    <location>
        <begin position="36"/>
        <end position="56"/>
    </location>
</feature>
<evidence type="ECO:0000256" key="2">
    <source>
        <dbReference type="ARBA" id="ARBA00012438"/>
    </source>
</evidence>
<evidence type="ECO:0000313" key="11">
    <source>
        <dbReference type="Proteomes" id="UP001595615"/>
    </source>
</evidence>
<dbReference type="SMART" id="SM00387">
    <property type="entry name" value="HATPase_c"/>
    <property type="match status" value="1"/>
</dbReference>
<keyword evidence="3" id="KW-0808">Transferase</keyword>
<dbReference type="SUPFAM" id="SSF55874">
    <property type="entry name" value="ATPase domain of HSP90 chaperone/DNA topoisomerase II/histidine kinase"/>
    <property type="match status" value="1"/>
</dbReference>
<dbReference type="PRINTS" id="PR00344">
    <property type="entry name" value="BCTRLSENSOR"/>
</dbReference>